<evidence type="ECO:0000256" key="7">
    <source>
        <dbReference type="RuleBase" id="RU365095"/>
    </source>
</evidence>
<dbReference type="EMBL" id="QQBG01000011">
    <property type="protein sequence ID" value="RDB31587.1"/>
    <property type="molecule type" value="Genomic_DNA"/>
</dbReference>
<dbReference type="GO" id="GO:0006098">
    <property type="term" value="P:pentose-phosphate shunt"/>
    <property type="evidence" value="ECO:0007669"/>
    <property type="project" value="UniProtKB-UniPathway"/>
</dbReference>
<dbReference type="GO" id="GO:0017057">
    <property type="term" value="F:6-phosphogluconolactonase activity"/>
    <property type="evidence" value="ECO:0007669"/>
    <property type="project" value="UniProtKB-UniRule"/>
</dbReference>
<dbReference type="CDD" id="cd01400">
    <property type="entry name" value="6PGL"/>
    <property type="match status" value="1"/>
</dbReference>
<proteinExistence type="inferred from homology"/>
<feature type="domain" description="Glucosamine/galactosamine-6-phosphate isomerase" evidence="8">
    <location>
        <begin position="19"/>
        <end position="228"/>
    </location>
</feature>
<dbReference type="SUPFAM" id="SSF100950">
    <property type="entry name" value="NagB/RpiA/CoA transferase-like"/>
    <property type="match status" value="1"/>
</dbReference>
<name>A0A369KFB5_9BACT</name>
<dbReference type="AlphaFoldDB" id="A0A369KFB5"/>
<reference evidence="9 10" key="1">
    <citation type="submission" date="2018-07" db="EMBL/GenBank/DDBJ databases">
        <title>Comparative genomics of the Candidatus Parilichlamydiaceae reveals evidence of convergent evolution and genome reduction in the phylum Chlamydiae.</title>
        <authorList>
            <person name="Taylor-Brown A."/>
            <person name="Polkinghorne A."/>
        </authorList>
    </citation>
    <scope>NUCLEOTIDE SEQUENCE [LARGE SCALE GENOMIC DNA]</scope>
    <source>
        <strain evidence="9 10">Hat2</strain>
    </source>
</reference>
<evidence type="ECO:0000313" key="9">
    <source>
        <dbReference type="EMBL" id="RDB31587.1"/>
    </source>
</evidence>
<evidence type="ECO:0000256" key="6">
    <source>
        <dbReference type="ARBA" id="ARBA00020337"/>
    </source>
</evidence>
<dbReference type="GO" id="GO:0005975">
    <property type="term" value="P:carbohydrate metabolic process"/>
    <property type="evidence" value="ECO:0007669"/>
    <property type="project" value="UniProtKB-UniRule"/>
</dbReference>
<sequence>MRYSLNGMDLIVPGTLKETVEWTVQAFLTYAQSSINASGLCKVALSGGKTPLVLFEAFAQISTQELWKGVEWFWNDERYVPIGHQKSNFGNAFHSLKALKGSSFFPMVHDELLPPQQEALLYAKRIGDKLPFDLSLLGLGEDGHIASLFPNHDVFLRQKEGLEKGEDDQMPLVEAFSVPGEGWRISLSLSPIVNSSSIWVFITGKEKSSIVKRVLCDEDTSLPARLLVGRKNVLFILDQDAFSSMDL</sequence>
<comment type="pathway">
    <text evidence="3 7">Carbohydrate degradation; pentose phosphate pathway; D-ribulose 5-phosphate from D-glucose 6-phosphate (oxidative stage): step 2/3.</text>
</comment>
<dbReference type="PANTHER" id="PTHR11054">
    <property type="entry name" value="6-PHOSPHOGLUCONOLACTONASE"/>
    <property type="match status" value="1"/>
</dbReference>
<dbReference type="NCBIfam" id="TIGR01198">
    <property type="entry name" value="pgl"/>
    <property type="match status" value="1"/>
</dbReference>
<comment type="catalytic activity">
    <reaction evidence="1 7">
        <text>6-phospho-D-glucono-1,5-lactone + H2O = 6-phospho-D-gluconate + H(+)</text>
        <dbReference type="Rhea" id="RHEA:12556"/>
        <dbReference type="ChEBI" id="CHEBI:15377"/>
        <dbReference type="ChEBI" id="CHEBI:15378"/>
        <dbReference type="ChEBI" id="CHEBI:57955"/>
        <dbReference type="ChEBI" id="CHEBI:58759"/>
        <dbReference type="EC" id="3.1.1.31"/>
    </reaction>
</comment>
<evidence type="ECO:0000313" key="10">
    <source>
        <dbReference type="Proteomes" id="UP000253816"/>
    </source>
</evidence>
<evidence type="ECO:0000256" key="2">
    <source>
        <dbReference type="ARBA" id="ARBA00002681"/>
    </source>
</evidence>
<comment type="similarity">
    <text evidence="4 7">Belongs to the glucosamine/galactosamine-6-phosphate isomerase family. 6-phosphogluconolactonase subfamily.</text>
</comment>
<keyword evidence="7" id="KW-0378">Hydrolase</keyword>
<dbReference type="Pfam" id="PF01182">
    <property type="entry name" value="Glucosamine_iso"/>
    <property type="match status" value="1"/>
</dbReference>
<keyword evidence="10" id="KW-1185">Reference proteome</keyword>
<evidence type="ECO:0000256" key="1">
    <source>
        <dbReference type="ARBA" id="ARBA00000832"/>
    </source>
</evidence>
<dbReference type="PANTHER" id="PTHR11054:SF0">
    <property type="entry name" value="6-PHOSPHOGLUCONOLACTONASE"/>
    <property type="match status" value="1"/>
</dbReference>
<evidence type="ECO:0000256" key="3">
    <source>
        <dbReference type="ARBA" id="ARBA00004961"/>
    </source>
</evidence>
<evidence type="ECO:0000259" key="8">
    <source>
        <dbReference type="Pfam" id="PF01182"/>
    </source>
</evidence>
<comment type="function">
    <text evidence="2 7">Hydrolysis of 6-phosphogluconolactone to 6-phosphogluconate.</text>
</comment>
<protein>
    <recommendedName>
        <fullName evidence="6 7">6-phosphogluconolactonase</fullName>
        <shortName evidence="7">6PGL</shortName>
        <ecNumber evidence="5 7">3.1.1.31</ecNumber>
    </recommendedName>
</protein>
<dbReference type="UniPathway" id="UPA00115">
    <property type="reaction ID" value="UER00409"/>
</dbReference>
<dbReference type="OrthoDB" id="9810967at2"/>
<gene>
    <name evidence="7" type="primary">pgl</name>
    <name evidence="9" type="ORF">HAT2_00306</name>
</gene>
<organism evidence="9 10">
    <name type="scientific">Candidatus Similichlamydia laticola</name>
    <dbReference type="NCBI Taxonomy" id="2170265"/>
    <lineage>
        <taxon>Bacteria</taxon>
        <taxon>Pseudomonadati</taxon>
        <taxon>Chlamydiota</taxon>
        <taxon>Chlamydiia</taxon>
        <taxon>Parachlamydiales</taxon>
        <taxon>Candidatus Parilichlamydiaceae</taxon>
        <taxon>Candidatus Similichlamydia</taxon>
    </lineage>
</organism>
<dbReference type="InterPro" id="IPR037171">
    <property type="entry name" value="NagB/RpiA_transferase-like"/>
</dbReference>
<dbReference type="InterPro" id="IPR005900">
    <property type="entry name" value="6-phosphogluconolactonase_DevB"/>
</dbReference>
<dbReference type="InterPro" id="IPR039104">
    <property type="entry name" value="6PGL"/>
</dbReference>
<accession>A0A369KFB5</accession>
<evidence type="ECO:0000256" key="4">
    <source>
        <dbReference type="ARBA" id="ARBA00010662"/>
    </source>
</evidence>
<dbReference type="RefSeq" id="WP_114544261.1">
    <property type="nucleotide sequence ID" value="NZ_QQBG01000011.1"/>
</dbReference>
<dbReference type="Gene3D" id="3.40.50.1360">
    <property type="match status" value="1"/>
</dbReference>
<dbReference type="EC" id="3.1.1.31" evidence="5 7"/>
<dbReference type="InterPro" id="IPR006148">
    <property type="entry name" value="Glc/Gal-6P_isomerase"/>
</dbReference>
<comment type="caution">
    <text evidence="9">The sequence shown here is derived from an EMBL/GenBank/DDBJ whole genome shotgun (WGS) entry which is preliminary data.</text>
</comment>
<dbReference type="Proteomes" id="UP000253816">
    <property type="component" value="Unassembled WGS sequence"/>
</dbReference>
<evidence type="ECO:0000256" key="5">
    <source>
        <dbReference type="ARBA" id="ARBA00013198"/>
    </source>
</evidence>